<organism evidence="2 3">
    <name type="scientific">Puccinia coronata f. sp. avenae</name>
    <dbReference type="NCBI Taxonomy" id="200324"/>
    <lineage>
        <taxon>Eukaryota</taxon>
        <taxon>Fungi</taxon>
        <taxon>Dikarya</taxon>
        <taxon>Basidiomycota</taxon>
        <taxon>Pucciniomycotina</taxon>
        <taxon>Pucciniomycetes</taxon>
        <taxon>Pucciniales</taxon>
        <taxon>Pucciniaceae</taxon>
        <taxon>Puccinia</taxon>
    </lineage>
</organism>
<proteinExistence type="predicted"/>
<comment type="caution">
    <text evidence="2">The sequence shown here is derived from an EMBL/GenBank/DDBJ whole genome shotgun (WGS) entry which is preliminary data.</text>
</comment>
<dbReference type="Proteomes" id="UP000235388">
    <property type="component" value="Unassembled WGS sequence"/>
</dbReference>
<feature type="region of interest" description="Disordered" evidence="1">
    <location>
        <begin position="344"/>
        <end position="366"/>
    </location>
</feature>
<feature type="region of interest" description="Disordered" evidence="1">
    <location>
        <begin position="1"/>
        <end position="56"/>
    </location>
</feature>
<protein>
    <submittedName>
        <fullName evidence="2">Uncharacterized protein</fullName>
    </submittedName>
</protein>
<evidence type="ECO:0000313" key="3">
    <source>
        <dbReference type="Proteomes" id="UP000235388"/>
    </source>
</evidence>
<evidence type="ECO:0000313" key="2">
    <source>
        <dbReference type="EMBL" id="PLW57824.1"/>
    </source>
</evidence>
<evidence type="ECO:0000256" key="1">
    <source>
        <dbReference type="SAM" id="MobiDB-lite"/>
    </source>
</evidence>
<accession>A0A2N5W6E9</accession>
<dbReference type="OrthoDB" id="2506783at2759"/>
<dbReference type="AlphaFoldDB" id="A0A2N5W6E9"/>
<name>A0A2N5W6E9_9BASI</name>
<reference evidence="2 3" key="1">
    <citation type="submission" date="2017-11" db="EMBL/GenBank/DDBJ databases">
        <title>De novo assembly and phasing of dikaryotic genomes from two isolates of Puccinia coronata f. sp. avenae, the causal agent of oat crown rust.</title>
        <authorList>
            <person name="Miller M.E."/>
            <person name="Zhang Y."/>
            <person name="Omidvar V."/>
            <person name="Sperschneider J."/>
            <person name="Schwessinger B."/>
            <person name="Raley C."/>
            <person name="Palmer J.M."/>
            <person name="Garnica D."/>
            <person name="Upadhyaya N."/>
            <person name="Rathjen J."/>
            <person name="Taylor J.M."/>
            <person name="Park R.F."/>
            <person name="Dodds P.N."/>
            <person name="Hirsch C.D."/>
            <person name="Kianian S.F."/>
            <person name="Figueroa M."/>
        </authorList>
    </citation>
    <scope>NUCLEOTIDE SEQUENCE [LARGE SCALE GENOMIC DNA]</scope>
    <source>
        <strain evidence="2">12NC29</strain>
    </source>
</reference>
<keyword evidence="3" id="KW-1185">Reference proteome</keyword>
<dbReference type="EMBL" id="PGCJ01000007">
    <property type="protein sequence ID" value="PLW57824.1"/>
    <property type="molecule type" value="Genomic_DNA"/>
</dbReference>
<gene>
    <name evidence="2" type="ORF">PCANC_01056</name>
</gene>
<sequence length="420" mass="47749">MSEQHYSEGEGEEEFFDRSNASDNAGESHLEPQFLAKRKKAKQVENQKKKSSTQQAKKILNAATASRLPHSSSAESCSVIEFVKFMMGCPSQKFKLPPEPTVEEVEAWENWVPDREEMINRHLESYLARKQPQSQAEKEFLISQELQKIKKAPIFTVYSPAPTVKNRDFLQTVKNTCDHKFISNGFPRITFKWTKSLLANSKWNTATAGILASNWTKWLPSQRSLGDTSAINVTAVIERWLPTAKKRLRRNVQDAPVAADSHNSTSAIKARHNIARKKVAEHRFETASVLFPQNPEVWSCFQATDTVSDYEESEDIRIPPTRIIPAWRSTVFSDLAHDVAAQLARRGERNPTKEEEEPESPPERLPVDAYNWAFLKELSKIEQEQMGIHDQTGEENLYSLAAALANLQRRTAPVSSRMVE</sequence>